<comment type="caution">
    <text evidence="1">The sequence shown here is derived from an EMBL/GenBank/DDBJ whole genome shotgun (WGS) entry which is preliminary data.</text>
</comment>
<evidence type="ECO:0000313" key="1">
    <source>
        <dbReference type="EMBL" id="KAK0736351.1"/>
    </source>
</evidence>
<sequence length="177" mass="19302">MKSIINRLRECRGAYTLATTAFVECFRRGPNDGYFEASIDVLFWLAIFRGEEVLQRVDVARGISVNGLSARWRRASGFLGFRTGYFLLISPALLEARCGAGPQLVPASNMYLDQSLSSGCCSTTPHVMRSSTVGEPPPHSVRRGYCLLAAIRQADQPGGIEEPKLAVNSGTDSPVLF</sequence>
<proteinExistence type="predicted"/>
<evidence type="ECO:0000313" key="2">
    <source>
        <dbReference type="Proteomes" id="UP001172159"/>
    </source>
</evidence>
<accession>A0AA40BLB3</accession>
<keyword evidence="2" id="KW-1185">Reference proteome</keyword>
<dbReference type="EMBL" id="JAUKTV010000006">
    <property type="protein sequence ID" value="KAK0736351.1"/>
    <property type="molecule type" value="Genomic_DNA"/>
</dbReference>
<reference evidence="1" key="1">
    <citation type="submission" date="2023-06" db="EMBL/GenBank/DDBJ databases">
        <title>Genome-scale phylogeny and comparative genomics of the fungal order Sordariales.</title>
        <authorList>
            <consortium name="Lawrence Berkeley National Laboratory"/>
            <person name="Hensen N."/>
            <person name="Bonometti L."/>
            <person name="Westerberg I."/>
            <person name="Brannstrom I.O."/>
            <person name="Guillou S."/>
            <person name="Cros-Aarteil S."/>
            <person name="Calhoun S."/>
            <person name="Haridas S."/>
            <person name="Kuo A."/>
            <person name="Mondo S."/>
            <person name="Pangilinan J."/>
            <person name="Riley R."/>
            <person name="Labutti K."/>
            <person name="Andreopoulos B."/>
            <person name="Lipzen A."/>
            <person name="Chen C."/>
            <person name="Yanf M."/>
            <person name="Daum C."/>
            <person name="Ng V."/>
            <person name="Clum A."/>
            <person name="Steindorff A."/>
            <person name="Ohm R."/>
            <person name="Martin F."/>
            <person name="Silar P."/>
            <person name="Natvig D."/>
            <person name="Lalanne C."/>
            <person name="Gautier V."/>
            <person name="Ament-Velasquez S.L."/>
            <person name="Kruys A."/>
            <person name="Hutchinson M.I."/>
            <person name="Powell A.J."/>
            <person name="Barry K."/>
            <person name="Miller A.N."/>
            <person name="Grigoriev I.V."/>
            <person name="Debuchy R."/>
            <person name="Gladieux P."/>
            <person name="Thoren M.H."/>
            <person name="Johannesson H."/>
        </authorList>
    </citation>
    <scope>NUCLEOTIDE SEQUENCE</scope>
    <source>
        <strain evidence="1">CBS 540.89</strain>
    </source>
</reference>
<organism evidence="1 2">
    <name type="scientific">Apiosordaria backusii</name>
    <dbReference type="NCBI Taxonomy" id="314023"/>
    <lineage>
        <taxon>Eukaryota</taxon>
        <taxon>Fungi</taxon>
        <taxon>Dikarya</taxon>
        <taxon>Ascomycota</taxon>
        <taxon>Pezizomycotina</taxon>
        <taxon>Sordariomycetes</taxon>
        <taxon>Sordariomycetidae</taxon>
        <taxon>Sordariales</taxon>
        <taxon>Lasiosphaeriaceae</taxon>
        <taxon>Apiosordaria</taxon>
    </lineage>
</organism>
<gene>
    <name evidence="1" type="ORF">B0T21DRAFT_393079</name>
</gene>
<dbReference type="Proteomes" id="UP001172159">
    <property type="component" value="Unassembled WGS sequence"/>
</dbReference>
<protein>
    <submittedName>
        <fullName evidence="1">Uncharacterized protein</fullName>
    </submittedName>
</protein>
<dbReference type="AlphaFoldDB" id="A0AA40BLB3"/>
<name>A0AA40BLB3_9PEZI</name>